<feature type="compositionally biased region" description="Polar residues" evidence="1">
    <location>
        <begin position="353"/>
        <end position="362"/>
    </location>
</feature>
<feature type="compositionally biased region" description="Basic and acidic residues" evidence="1">
    <location>
        <begin position="411"/>
        <end position="426"/>
    </location>
</feature>
<accession>A0A0L7R9G6</accession>
<gene>
    <name evidence="2" type="ORF">WH47_11653</name>
</gene>
<feature type="compositionally biased region" description="Basic and acidic residues" evidence="1">
    <location>
        <begin position="363"/>
        <end position="373"/>
    </location>
</feature>
<feature type="region of interest" description="Disordered" evidence="1">
    <location>
        <begin position="1"/>
        <end position="55"/>
    </location>
</feature>
<keyword evidence="3" id="KW-1185">Reference proteome</keyword>
<sequence>MSGREKSVRPVRQLSLQPPVSHRQQIRRQRSAEDDKPLQICASPFARGKRGINTKPITERPKVRVAWKETRSKNEKELEQVEVVARQIPGRSRPITGRSRGFVGIEKPSILYSRQELAERLRLAWKHREQNKANINIFLARGTIAERCDSEMSSHATITAPSSPTRKNDESECKTSLVDETAHDNEIRRSRIDGNRETEDVTDKPNGILSRNEDRKILGKNSDDLSSNIEHPFTEMEETIESEENEQISRNSKVGVYLSNSKRKPSPSIDCSNSRVLSTTLPSIKIENSTLGVAKVSKEDFSSAKQKRASFHSGTNRAFLDPIRSPTEFRRNSVSDKSVSQKSSTDNRVVTAERNSSASRTSVDSKENIHTNERTVNGRNNAEFRCNSVNEKSVAQKLATDSKSTTSTIDRNARSKVLIEGKDTSTDNKTMTNKFPVKTTENQRIDEKSRRTSSAPPQRHLRSSSSSNRVQVNIVIDSSSTVAKVKSKDQEKTNVNCKDNVVEKLDTDSTKVSASRSIRSAPLKRRSRSAKRRFWGGNSCKTDEDGKSRNRSVGRGRNSIDSRAIDIVTMVSLVSSADSDSDTENSPRNDKLIDELRSKLPTTSIIKTSINLALASTRKPIKSVSFQKESFDEEISPKEQQPLPKEEKKTTQPRLAIVNQRGNVGGLSNEETVSWRTDIPGLALPVLALIHDIEKPHDVPLTDREKRCLAVPIGDLHDKKRKLLKTRGTTSRSAMERQTIPSEVKIQETPIIMSQKIEVPAQQTKTFANNSPANMKSAFVPPSKEIVQHAQSTSTEPHFQTNKEKECWHLYRKMCDKGVCVSFDTVLRGMLTPTEYRLRQRELSQNL</sequence>
<feature type="compositionally biased region" description="Polar residues" evidence="1">
    <location>
        <begin position="397"/>
        <end position="410"/>
    </location>
</feature>
<feature type="region of interest" description="Disordered" evidence="1">
    <location>
        <begin position="506"/>
        <end position="557"/>
    </location>
</feature>
<evidence type="ECO:0000313" key="3">
    <source>
        <dbReference type="Proteomes" id="UP000053825"/>
    </source>
</evidence>
<dbReference type="OrthoDB" id="7663415at2759"/>
<reference evidence="2 3" key="1">
    <citation type="submission" date="2015-07" db="EMBL/GenBank/DDBJ databases">
        <title>The genome of Habropoda laboriosa.</title>
        <authorList>
            <person name="Pan H."/>
            <person name="Kapheim K."/>
        </authorList>
    </citation>
    <scope>NUCLEOTIDE SEQUENCE [LARGE SCALE GENOMIC DNA]</scope>
    <source>
        <strain evidence="2">0110345459</strain>
    </source>
</reference>
<protein>
    <submittedName>
        <fullName evidence="2">Uncharacterized protein</fullName>
    </submittedName>
</protein>
<feature type="compositionally biased region" description="Low complexity" evidence="1">
    <location>
        <begin position="335"/>
        <end position="344"/>
    </location>
</feature>
<evidence type="ECO:0000313" key="2">
    <source>
        <dbReference type="EMBL" id="KOC67474.1"/>
    </source>
</evidence>
<dbReference type="Proteomes" id="UP000053825">
    <property type="component" value="Unassembled WGS sequence"/>
</dbReference>
<feature type="compositionally biased region" description="Basic residues" evidence="1">
    <location>
        <begin position="522"/>
        <end position="534"/>
    </location>
</feature>
<dbReference type="AlphaFoldDB" id="A0A0L7R9G6"/>
<feature type="region of interest" description="Disordered" evidence="1">
    <location>
        <begin position="306"/>
        <end position="382"/>
    </location>
</feature>
<dbReference type="STRING" id="597456.A0A0L7R9G6"/>
<evidence type="ECO:0000256" key="1">
    <source>
        <dbReference type="SAM" id="MobiDB-lite"/>
    </source>
</evidence>
<feature type="region of interest" description="Disordered" evidence="1">
    <location>
        <begin position="397"/>
        <end position="472"/>
    </location>
</feature>
<feature type="compositionally biased region" description="Basic and acidic residues" evidence="1">
    <location>
        <begin position="585"/>
        <end position="595"/>
    </location>
</feature>
<name>A0A0L7R9G6_9HYME</name>
<feature type="compositionally biased region" description="Basic and acidic residues" evidence="1">
    <location>
        <begin position="441"/>
        <end position="450"/>
    </location>
</feature>
<organism evidence="2 3">
    <name type="scientific">Habropoda laboriosa</name>
    <dbReference type="NCBI Taxonomy" id="597456"/>
    <lineage>
        <taxon>Eukaryota</taxon>
        <taxon>Metazoa</taxon>
        <taxon>Ecdysozoa</taxon>
        <taxon>Arthropoda</taxon>
        <taxon>Hexapoda</taxon>
        <taxon>Insecta</taxon>
        <taxon>Pterygota</taxon>
        <taxon>Neoptera</taxon>
        <taxon>Endopterygota</taxon>
        <taxon>Hymenoptera</taxon>
        <taxon>Apocrita</taxon>
        <taxon>Aculeata</taxon>
        <taxon>Apoidea</taxon>
        <taxon>Anthophila</taxon>
        <taxon>Apidae</taxon>
        <taxon>Habropoda</taxon>
    </lineage>
</organism>
<proteinExistence type="predicted"/>
<dbReference type="EMBL" id="KQ414627">
    <property type="protein sequence ID" value="KOC67474.1"/>
    <property type="molecule type" value="Genomic_DNA"/>
</dbReference>
<feature type="region of interest" description="Disordered" evidence="1">
    <location>
        <begin position="575"/>
        <end position="595"/>
    </location>
</feature>
<feature type="region of interest" description="Disordered" evidence="1">
    <location>
        <begin position="626"/>
        <end position="651"/>
    </location>
</feature>